<comment type="activity regulation">
    <text evidence="3">Inhibited by barbituric acid.</text>
</comment>
<gene>
    <name evidence="4" type="ORF">M409DRAFT_70880</name>
</gene>
<comment type="domain">
    <text evidence="3">The monomer structure is formed from three repeating units (RUs) that share the same structure as one another. The monomer, the active site and substrate all possess threefold rotational symmetry, to the extent that the active site possesses three potential Ser-Lys catalytic dyads. It is possible that any or all of the three active-site serines may act as nucleophile (albeit only one can do so per catalytic cycle).</text>
</comment>
<keyword evidence="3" id="KW-0479">Metal-binding</keyword>
<dbReference type="Pfam" id="PF09663">
    <property type="entry name" value="Amido_AtzD_TrzD"/>
    <property type="match status" value="1"/>
</dbReference>
<keyword evidence="3" id="KW-0460">Magnesium</keyword>
<comment type="catalytic activity">
    <reaction evidence="3">
        <text>cyanurate + H2O = 1-carboxybiuret + H(+)</text>
        <dbReference type="Rhea" id="RHEA:70363"/>
        <dbReference type="ChEBI" id="CHEBI:15377"/>
        <dbReference type="ChEBI" id="CHEBI:15378"/>
        <dbReference type="ChEBI" id="CHEBI:38028"/>
        <dbReference type="ChEBI" id="CHEBI:142864"/>
        <dbReference type="EC" id="3.5.2.15"/>
    </reaction>
</comment>
<dbReference type="EMBL" id="ML993634">
    <property type="protein sequence ID" value="KAF2159704.1"/>
    <property type="molecule type" value="Genomic_DNA"/>
</dbReference>
<feature type="active site" evidence="3">
    <location>
        <position position="142"/>
    </location>
</feature>
<feature type="binding site" evidence="3">
    <location>
        <position position="174"/>
    </location>
    <ligand>
        <name>substrate</name>
    </ligand>
</feature>
<feature type="binding site" evidence="3">
    <location>
        <position position="330"/>
    </location>
    <ligand>
        <name>Mg(2+)</name>
        <dbReference type="ChEBI" id="CHEBI:18420"/>
        <note>structural</note>
    </ligand>
</feature>
<comment type="subunit">
    <text evidence="3">Homotetramer.</text>
</comment>
<dbReference type="InterPro" id="IPR043008">
    <property type="entry name" value="AtzD/Barbiturase_RUA"/>
</dbReference>
<dbReference type="OrthoDB" id="5210206at2759"/>
<keyword evidence="2 3" id="KW-0378">Hydrolase</keyword>
<evidence type="ECO:0000256" key="1">
    <source>
        <dbReference type="ARBA" id="ARBA00010947"/>
    </source>
</evidence>
<dbReference type="Gene3D" id="3.30.1330.180">
    <property type="entry name" value="Cyanuric acid hydrolase/Barbiturase, RU B"/>
    <property type="match status" value="1"/>
</dbReference>
<dbReference type="Gene3D" id="3.30.1330.160">
    <property type="entry name" value="Cyanuric acid hydrolase/Barbituras, RU C"/>
    <property type="match status" value="1"/>
</dbReference>
<feature type="binding site" evidence="3">
    <location>
        <position position="334"/>
    </location>
    <ligand>
        <name>Mg(2+)</name>
        <dbReference type="ChEBI" id="CHEBI:18420"/>
        <note>structural</note>
    </ligand>
</feature>
<comment type="similarity">
    <text evidence="1 3">Belongs to the cyclic amide hydrolase (CyAH) family.</text>
</comment>
<dbReference type="GO" id="GO:0019381">
    <property type="term" value="P:atrazine catabolic process"/>
    <property type="evidence" value="ECO:0007669"/>
    <property type="project" value="UniProtKB-UniRule"/>
</dbReference>
<evidence type="ECO:0000313" key="5">
    <source>
        <dbReference type="Proteomes" id="UP000799537"/>
    </source>
</evidence>
<feature type="binding site" evidence="3">
    <location>
        <position position="338"/>
    </location>
    <ligand>
        <name>Mg(2+)</name>
        <dbReference type="ChEBI" id="CHEBI:18420"/>
        <note>structural</note>
    </ligand>
</feature>
<evidence type="ECO:0000313" key="4">
    <source>
        <dbReference type="EMBL" id="KAF2159704.1"/>
    </source>
</evidence>
<dbReference type="InterPro" id="IPR043006">
    <property type="entry name" value="AtzD/Barbiturase_RUB"/>
</dbReference>
<dbReference type="NCBIfam" id="TIGR02714">
    <property type="entry name" value="amido_AtzD_TrzD"/>
    <property type="match status" value="1"/>
</dbReference>
<evidence type="ECO:0000256" key="2">
    <source>
        <dbReference type="ARBA" id="ARBA00022801"/>
    </source>
</evidence>
<comment type="pathway">
    <text evidence="3">Xenobiotic degradation; atrazine degradation; biuret from cyanurate: step 1/1.</text>
</comment>
<feature type="binding site" evidence="3">
    <location>
        <position position="51"/>
    </location>
    <ligand>
        <name>substrate</name>
    </ligand>
</feature>
<comment type="caution">
    <text evidence="3">Lacks conserved residue(s) required for the propagation of feature annotation.</text>
</comment>
<proteinExistence type="inferred from homology"/>
<feature type="region of interest" description="RU C" evidence="3">
    <location>
        <begin position="237"/>
        <end position="351"/>
    </location>
</feature>
<feature type="binding site" evidence="3">
    <location>
        <position position="308"/>
    </location>
    <ligand>
        <name>substrate</name>
    </ligand>
</feature>
<accession>A0A6A6BY22</accession>
<dbReference type="InterPro" id="IPR043007">
    <property type="entry name" value="AtzD/Barbiturase_RUC"/>
</dbReference>
<reference evidence="4" key="1">
    <citation type="journal article" date="2020" name="Stud. Mycol.">
        <title>101 Dothideomycetes genomes: a test case for predicting lifestyles and emergence of pathogens.</title>
        <authorList>
            <person name="Haridas S."/>
            <person name="Albert R."/>
            <person name="Binder M."/>
            <person name="Bloem J."/>
            <person name="Labutti K."/>
            <person name="Salamov A."/>
            <person name="Andreopoulos B."/>
            <person name="Baker S."/>
            <person name="Barry K."/>
            <person name="Bills G."/>
            <person name="Bluhm B."/>
            <person name="Cannon C."/>
            <person name="Castanera R."/>
            <person name="Culley D."/>
            <person name="Daum C."/>
            <person name="Ezra D."/>
            <person name="Gonzalez J."/>
            <person name="Henrissat B."/>
            <person name="Kuo A."/>
            <person name="Liang C."/>
            <person name="Lipzen A."/>
            <person name="Lutzoni F."/>
            <person name="Magnuson J."/>
            <person name="Mondo S."/>
            <person name="Nolan M."/>
            <person name="Ohm R."/>
            <person name="Pangilinan J."/>
            <person name="Park H.-J."/>
            <person name="Ramirez L."/>
            <person name="Alfaro M."/>
            <person name="Sun H."/>
            <person name="Tritt A."/>
            <person name="Yoshinaga Y."/>
            <person name="Zwiers L.-H."/>
            <person name="Turgeon B."/>
            <person name="Goodwin S."/>
            <person name="Spatafora J."/>
            <person name="Crous P."/>
            <person name="Grigoriev I."/>
        </authorList>
    </citation>
    <scope>NUCLEOTIDE SEQUENCE</scope>
    <source>
        <strain evidence="4">ATCC 36951</strain>
    </source>
</reference>
<sequence length="351" mass="37050">MPPATILKFPTSSPADTSPLTRLQEAGFKTKDILGIVGKTEGNGCVNDFSRTLSSHVWDALIPDSAISIFSGGTEGVLSPHITAILQSDKPTGLHAAVRRSRVLEPWEVGSVEHVRYVAASIREKMVEEGIEAGDVQLVLIKCPLLTSERIAAIQATGRKPVTLDTYESMALSRYASAIGIGAALNPTITNTIPQLLSSGDFQTPLASCSSGAELQDCHILILSNTTPPNPSPPSLTRAFNSTMHSGIDFSSLQTLLTKALHPSPPYTKATLLQVFVKAEADPSGLVKGEFRHTMLTDSDLHSTRHARAAVGGLVAGVTGDCAVYVSGGAEGQGPKGGGSLCVVVRWELYR</sequence>
<evidence type="ECO:0000256" key="3">
    <source>
        <dbReference type="HAMAP-Rule" id="MF_01989"/>
    </source>
</evidence>
<dbReference type="EC" id="3.5.2.15" evidence="3"/>
<feature type="active site" description="Nucleophile" evidence="3">
    <location>
        <position position="210"/>
    </location>
</feature>
<dbReference type="RefSeq" id="XP_033660593.1">
    <property type="nucleotide sequence ID" value="XM_033818940.1"/>
</dbReference>
<feature type="binding site" evidence="3">
    <location>
        <position position="280"/>
    </location>
    <ligand>
        <name>Mg(2+)</name>
        <dbReference type="ChEBI" id="CHEBI:18420"/>
        <note>structural</note>
    </ligand>
</feature>
<feature type="binding site" evidence="3">
    <location>
        <begin position="210"/>
        <end position="211"/>
    </location>
    <ligand>
        <name>substrate</name>
    </ligand>
</feature>
<dbReference type="GO" id="GO:0046872">
    <property type="term" value="F:metal ion binding"/>
    <property type="evidence" value="ECO:0007669"/>
    <property type="project" value="UniProtKB-UniRule"/>
</dbReference>
<name>A0A6A6BY22_ZASCE</name>
<organism evidence="4 5">
    <name type="scientific">Zasmidium cellare ATCC 36951</name>
    <dbReference type="NCBI Taxonomy" id="1080233"/>
    <lineage>
        <taxon>Eukaryota</taxon>
        <taxon>Fungi</taxon>
        <taxon>Dikarya</taxon>
        <taxon>Ascomycota</taxon>
        <taxon>Pezizomycotina</taxon>
        <taxon>Dothideomycetes</taxon>
        <taxon>Dothideomycetidae</taxon>
        <taxon>Mycosphaerellales</taxon>
        <taxon>Mycosphaerellaceae</taxon>
        <taxon>Zasmidium</taxon>
    </lineage>
</organism>
<feature type="region of interest" description="RU A" evidence="3">
    <location>
        <begin position="1"/>
        <end position="90"/>
    </location>
</feature>
<keyword evidence="5" id="KW-1185">Reference proteome</keyword>
<feature type="binding site" evidence="3">
    <location>
        <position position="333"/>
    </location>
    <ligand>
        <name>Mg(2+)</name>
        <dbReference type="ChEBI" id="CHEBI:18420"/>
        <note>structural</note>
    </ligand>
</feature>
<dbReference type="Gene3D" id="3.30.1330.170">
    <property type="entry name" value="Cyanuric acid hydrolase/Barbiturase, RU A"/>
    <property type="match status" value="1"/>
</dbReference>
<feature type="binding site" evidence="3">
    <location>
        <position position="335"/>
    </location>
    <ligand>
        <name>Mg(2+)</name>
        <dbReference type="ChEBI" id="CHEBI:18420"/>
        <note>structural</note>
    </ligand>
</feature>
<feature type="binding site" evidence="3">
    <location>
        <begin position="327"/>
        <end position="328"/>
    </location>
    <ligand>
        <name>substrate</name>
    </ligand>
</feature>
<dbReference type="AlphaFoldDB" id="A0A6A6BY22"/>
<dbReference type="GeneID" id="54572212"/>
<dbReference type="InterPro" id="IPR014086">
    <property type="entry name" value="AtzD/Barbiturase"/>
</dbReference>
<dbReference type="HAMAP" id="MF_01989">
    <property type="entry name" value="Cyc_amidohydrol"/>
    <property type="match status" value="1"/>
</dbReference>
<dbReference type="GO" id="GO:0018753">
    <property type="term" value="F:cyanuric acid amidohydrolase activity"/>
    <property type="evidence" value="ECO:0007669"/>
    <property type="project" value="UniProtKB-UniRule"/>
</dbReference>
<dbReference type="Proteomes" id="UP000799537">
    <property type="component" value="Unassembled WGS sequence"/>
</dbReference>
<dbReference type="UniPathway" id="UPA00008">
    <property type="reaction ID" value="UER00502"/>
</dbReference>
<feature type="binding site" evidence="3">
    <location>
        <begin position="71"/>
        <end position="72"/>
    </location>
    <ligand>
        <name>substrate</name>
    </ligand>
</feature>
<protein>
    <recommendedName>
        <fullName evidence="3">Cyanuric acid amidohydrolase</fullName>
        <shortName evidence="3">CAH</shortName>
        <ecNumber evidence="3">3.5.2.15</ecNumber>
    </recommendedName>
</protein>
<feature type="site" description="Important for substrate specificity" evidence="3">
    <location>
        <position position="304"/>
    </location>
</feature>
<comment type="function">
    <text evidence="3">Responsible for the hydrolysis of cyanuric acid, an intermediate formed during catabolism of s-triazine based compounds in herbicides such as atrazine and polymers such as melamine. Catalyzes the hydrolytic opening of the s-triazine ring of cyanuric acid (2,4,6-trihydroxy-s-triazine) to yield carbon dioxide and carboxybiuret, which spontaneously decarboxylates to biuret.</text>
</comment>